<keyword evidence="1" id="KW-1133">Transmembrane helix</keyword>
<keyword evidence="1" id="KW-0472">Membrane</keyword>
<reference evidence="3" key="1">
    <citation type="journal article" date="2019" name="Int. J. Syst. Evol. Microbiol.">
        <title>The Global Catalogue of Microorganisms (GCM) 10K type strain sequencing project: providing services to taxonomists for standard genome sequencing and annotation.</title>
        <authorList>
            <consortium name="The Broad Institute Genomics Platform"/>
            <consortium name="The Broad Institute Genome Sequencing Center for Infectious Disease"/>
            <person name="Wu L."/>
            <person name="Ma J."/>
        </authorList>
    </citation>
    <scope>NUCLEOTIDE SEQUENCE [LARGE SCALE GENOMIC DNA]</scope>
    <source>
        <strain evidence="3">CGMCC 1.12376</strain>
    </source>
</reference>
<feature type="transmembrane region" description="Helical" evidence="1">
    <location>
        <begin position="75"/>
        <end position="96"/>
    </location>
</feature>
<gene>
    <name evidence="2" type="ORF">ACFSBH_03610</name>
</gene>
<sequence>MNYIKLLNFELSRFIKIYFVLIIITIISQLISTYSVAKNYMNQFNLAVYRDGISIEKYVEQFGQVSLMDLQHSGWFNLPIVIAAVTLLLYCFFIWYRDWLGKNTFIYRLLMLPTARINIYLSKATAIFLMVLGLVALQVILLLIEGKIFKWMVPANLRHDYSIMEYLANTVGDLYLGVLIPMNFIQFLIHYGIGFMFVFVLFTSILFERCFKWKGIIFGVVYALVSMSIFFIPFILEIIFAKRYLYPMELFVVEIVLGLIVTAMSIWIAHYLLNRKITV</sequence>
<evidence type="ECO:0000313" key="2">
    <source>
        <dbReference type="EMBL" id="MFD1606750.1"/>
    </source>
</evidence>
<evidence type="ECO:0008006" key="4">
    <source>
        <dbReference type="Google" id="ProtNLM"/>
    </source>
</evidence>
<comment type="caution">
    <text evidence="2">The sequence shown here is derived from an EMBL/GenBank/DDBJ whole genome shotgun (WGS) entry which is preliminary data.</text>
</comment>
<feature type="transmembrane region" description="Helical" evidence="1">
    <location>
        <begin position="219"/>
        <end position="239"/>
    </location>
</feature>
<proteinExistence type="predicted"/>
<feature type="transmembrane region" description="Helical" evidence="1">
    <location>
        <begin position="251"/>
        <end position="273"/>
    </location>
</feature>
<dbReference type="Proteomes" id="UP001597221">
    <property type="component" value="Unassembled WGS sequence"/>
</dbReference>
<keyword evidence="1" id="KW-0812">Transmembrane</keyword>
<dbReference type="EMBL" id="JBHUDE010000011">
    <property type="protein sequence ID" value="MFD1606750.1"/>
    <property type="molecule type" value="Genomic_DNA"/>
</dbReference>
<organism evidence="2 3">
    <name type="scientific">Oceanobacillus luteolus</name>
    <dbReference type="NCBI Taxonomy" id="1274358"/>
    <lineage>
        <taxon>Bacteria</taxon>
        <taxon>Bacillati</taxon>
        <taxon>Bacillota</taxon>
        <taxon>Bacilli</taxon>
        <taxon>Bacillales</taxon>
        <taxon>Bacillaceae</taxon>
        <taxon>Oceanobacillus</taxon>
    </lineage>
</organism>
<evidence type="ECO:0000256" key="1">
    <source>
        <dbReference type="SAM" id="Phobius"/>
    </source>
</evidence>
<name>A0ABW4HNE3_9BACI</name>
<feature type="transmembrane region" description="Helical" evidence="1">
    <location>
        <begin position="184"/>
        <end position="207"/>
    </location>
</feature>
<feature type="transmembrane region" description="Helical" evidence="1">
    <location>
        <begin position="117"/>
        <end position="144"/>
    </location>
</feature>
<feature type="transmembrane region" description="Helical" evidence="1">
    <location>
        <begin position="15"/>
        <end position="37"/>
    </location>
</feature>
<evidence type="ECO:0000313" key="3">
    <source>
        <dbReference type="Proteomes" id="UP001597221"/>
    </source>
</evidence>
<protein>
    <recommendedName>
        <fullName evidence="4">ABC transporter permease</fullName>
    </recommendedName>
</protein>
<keyword evidence="3" id="KW-1185">Reference proteome</keyword>
<dbReference type="RefSeq" id="WP_251513809.1">
    <property type="nucleotide sequence ID" value="NZ_JAMBON010000012.1"/>
</dbReference>
<accession>A0ABW4HNE3</accession>